<evidence type="ECO:0008006" key="3">
    <source>
        <dbReference type="Google" id="ProtNLM"/>
    </source>
</evidence>
<reference evidence="1 2" key="1">
    <citation type="submission" date="2019-01" db="EMBL/GenBank/DDBJ databases">
        <title>Sequencing of cultivated peanut Arachis hypogaea provides insights into genome evolution and oil improvement.</title>
        <authorList>
            <person name="Chen X."/>
        </authorList>
    </citation>
    <scope>NUCLEOTIDE SEQUENCE [LARGE SCALE GENOMIC DNA]</scope>
    <source>
        <strain evidence="2">cv. Fuhuasheng</strain>
        <tissue evidence="1">Leaves</tissue>
    </source>
</reference>
<comment type="caution">
    <text evidence="1">The sequence shown here is derived from an EMBL/GenBank/DDBJ whole genome shotgun (WGS) entry which is preliminary data.</text>
</comment>
<sequence length="243" mass="27343">MRTLDLEAMHASKFSEYANTGEGNAAAKDGEFSVGMKFGSRESVISAIKSYTISRGVDYIVRYNGKHTCTMKTISQDHAKLDSDTIVDAIRPLVESDPSIKVKSVIVEVQSRFNYTVSYRKAWLAKQKVVAKVFSDWKVSYQTLPVWLKAMTVKMSRSRVQIKMLPVSHETEKVQGVRVLHCIFWSFYSCIVAFKHSKPLVQVDGTHLYRKYKCAFLVVVAQDGNQNIVPIAFAIVEGETTDA</sequence>
<dbReference type="PANTHER" id="PTHR31973">
    <property type="entry name" value="POLYPROTEIN, PUTATIVE-RELATED"/>
    <property type="match status" value="1"/>
</dbReference>
<dbReference type="PANTHER" id="PTHR31973:SF195">
    <property type="entry name" value="MUDR FAMILY TRANSPOSASE"/>
    <property type="match status" value="1"/>
</dbReference>
<dbReference type="EMBL" id="SDMP01000003">
    <property type="protein sequence ID" value="RYR65809.1"/>
    <property type="molecule type" value="Genomic_DNA"/>
</dbReference>
<dbReference type="Proteomes" id="UP000289738">
    <property type="component" value="Chromosome A03"/>
</dbReference>
<organism evidence="1 2">
    <name type="scientific">Arachis hypogaea</name>
    <name type="common">Peanut</name>
    <dbReference type="NCBI Taxonomy" id="3818"/>
    <lineage>
        <taxon>Eukaryota</taxon>
        <taxon>Viridiplantae</taxon>
        <taxon>Streptophyta</taxon>
        <taxon>Embryophyta</taxon>
        <taxon>Tracheophyta</taxon>
        <taxon>Spermatophyta</taxon>
        <taxon>Magnoliopsida</taxon>
        <taxon>eudicotyledons</taxon>
        <taxon>Gunneridae</taxon>
        <taxon>Pentapetalae</taxon>
        <taxon>rosids</taxon>
        <taxon>fabids</taxon>
        <taxon>Fabales</taxon>
        <taxon>Fabaceae</taxon>
        <taxon>Papilionoideae</taxon>
        <taxon>50 kb inversion clade</taxon>
        <taxon>dalbergioids sensu lato</taxon>
        <taxon>Dalbergieae</taxon>
        <taxon>Pterocarpus clade</taxon>
        <taxon>Arachis</taxon>
    </lineage>
</organism>
<gene>
    <name evidence="1" type="ORF">Ahy_A03g011731</name>
</gene>
<evidence type="ECO:0000313" key="2">
    <source>
        <dbReference type="Proteomes" id="UP000289738"/>
    </source>
</evidence>
<proteinExistence type="predicted"/>
<accession>A0A445DRL2</accession>
<dbReference type="STRING" id="3818.A0A445DRL2"/>
<name>A0A445DRL2_ARAHY</name>
<keyword evidence="2" id="KW-1185">Reference proteome</keyword>
<protein>
    <recommendedName>
        <fullName evidence="3">MULE transposase domain-containing protein</fullName>
    </recommendedName>
</protein>
<evidence type="ECO:0000313" key="1">
    <source>
        <dbReference type="EMBL" id="RYR65809.1"/>
    </source>
</evidence>
<dbReference type="AlphaFoldDB" id="A0A445DRL2"/>